<dbReference type="AlphaFoldDB" id="A0ABD1ILW7"/>
<evidence type="ECO:0000313" key="2">
    <source>
        <dbReference type="Proteomes" id="UP001567538"/>
    </source>
</evidence>
<dbReference type="Proteomes" id="UP001567538">
    <property type="component" value="Unassembled WGS sequence"/>
</dbReference>
<proteinExistence type="predicted"/>
<dbReference type="PANTHER" id="PTHR47723">
    <property type="entry name" value="OS05G0353850 PROTEIN"/>
    <property type="match status" value="1"/>
</dbReference>
<accession>A0ABD1ILW7</accession>
<evidence type="ECO:0000313" key="1">
    <source>
        <dbReference type="EMBL" id="KAL1568848.1"/>
    </source>
</evidence>
<dbReference type="CDD" id="cd06222">
    <property type="entry name" value="RNase_H_like"/>
    <property type="match status" value="1"/>
</dbReference>
<dbReference type="PANTHER" id="PTHR47723:SF4">
    <property type="entry name" value="PENTATRICOPEPTIDE REPEAT-CONTAINING-LIKE PROTEIN"/>
    <property type="match status" value="1"/>
</dbReference>
<dbReference type="InterPro" id="IPR044730">
    <property type="entry name" value="RNase_H-like_dom_plant"/>
</dbReference>
<gene>
    <name evidence="1" type="ORF">AAHA92_00405</name>
</gene>
<dbReference type="EMBL" id="JBEAFC010000001">
    <property type="protein sequence ID" value="KAL1568848.1"/>
    <property type="molecule type" value="Genomic_DNA"/>
</dbReference>
<keyword evidence="2" id="KW-1185">Reference proteome</keyword>
<evidence type="ECO:0008006" key="3">
    <source>
        <dbReference type="Google" id="ProtNLM"/>
    </source>
</evidence>
<sequence>MASPAAPLEPAQHVPHWCGVLFPMQPPTQTMDRRTGIPNRDVKWKPPDHPWLKLNIDTCLVAPSGKFGGGGLIRNSRSTMLAAYSSPINAQSHCEVELSTILHRALLAKEFGALFWIESATQQGLSLINSKHLGPAQTRHIMARVLVALQDCSTKTRVIPRQGNKAAEFLAK</sequence>
<protein>
    <recommendedName>
        <fullName evidence="3">RNase H type-1 domain-containing protein</fullName>
    </recommendedName>
</protein>
<dbReference type="InterPro" id="IPR053151">
    <property type="entry name" value="RNase_H-like"/>
</dbReference>
<organism evidence="1 2">
    <name type="scientific">Salvia divinorum</name>
    <name type="common">Maria pastora</name>
    <name type="synonym">Diviner's sage</name>
    <dbReference type="NCBI Taxonomy" id="28513"/>
    <lineage>
        <taxon>Eukaryota</taxon>
        <taxon>Viridiplantae</taxon>
        <taxon>Streptophyta</taxon>
        <taxon>Embryophyta</taxon>
        <taxon>Tracheophyta</taxon>
        <taxon>Spermatophyta</taxon>
        <taxon>Magnoliopsida</taxon>
        <taxon>eudicotyledons</taxon>
        <taxon>Gunneridae</taxon>
        <taxon>Pentapetalae</taxon>
        <taxon>asterids</taxon>
        <taxon>lamiids</taxon>
        <taxon>Lamiales</taxon>
        <taxon>Lamiaceae</taxon>
        <taxon>Nepetoideae</taxon>
        <taxon>Mentheae</taxon>
        <taxon>Salviinae</taxon>
        <taxon>Salvia</taxon>
        <taxon>Salvia subgen. Calosphace</taxon>
    </lineage>
</organism>
<name>A0ABD1ILW7_SALDI</name>
<reference evidence="1 2" key="1">
    <citation type="submission" date="2024-06" db="EMBL/GenBank/DDBJ databases">
        <title>A chromosome level genome sequence of Diviner's sage (Salvia divinorum).</title>
        <authorList>
            <person name="Ford S.A."/>
            <person name="Ro D.-K."/>
            <person name="Ness R.W."/>
            <person name="Phillips M.A."/>
        </authorList>
    </citation>
    <scope>NUCLEOTIDE SEQUENCE [LARGE SCALE GENOMIC DNA]</scope>
    <source>
        <strain evidence="1">SAF-2024a</strain>
        <tissue evidence="1">Leaf</tissue>
    </source>
</reference>
<comment type="caution">
    <text evidence="1">The sequence shown here is derived from an EMBL/GenBank/DDBJ whole genome shotgun (WGS) entry which is preliminary data.</text>
</comment>